<proteinExistence type="inferred from homology"/>
<gene>
    <name evidence="6" type="ORF">CJOHNSTONI_LOCUS4825</name>
</gene>
<comment type="catalytic activity">
    <reaction evidence="5">
        <text>glucuronate acceptor + UDP-alpha-D-glucuronate = acceptor beta-D-glucuronoside + UDP + H(+)</text>
        <dbReference type="Rhea" id="RHEA:21032"/>
        <dbReference type="ChEBI" id="CHEBI:15378"/>
        <dbReference type="ChEBI" id="CHEBI:58052"/>
        <dbReference type="ChEBI" id="CHEBI:58223"/>
        <dbReference type="ChEBI" id="CHEBI:132367"/>
        <dbReference type="ChEBI" id="CHEBI:132368"/>
        <dbReference type="EC" id="2.4.1.17"/>
    </reaction>
</comment>
<dbReference type="EMBL" id="CAKAEH010001326">
    <property type="protein sequence ID" value="CAG9534713.1"/>
    <property type="molecule type" value="Genomic_DNA"/>
</dbReference>
<organism evidence="6 7">
    <name type="scientific">Cercopithifilaria johnstoni</name>
    <dbReference type="NCBI Taxonomy" id="2874296"/>
    <lineage>
        <taxon>Eukaryota</taxon>
        <taxon>Metazoa</taxon>
        <taxon>Ecdysozoa</taxon>
        <taxon>Nematoda</taxon>
        <taxon>Chromadorea</taxon>
        <taxon>Rhabditida</taxon>
        <taxon>Spirurina</taxon>
        <taxon>Spiruromorpha</taxon>
        <taxon>Filarioidea</taxon>
        <taxon>Onchocercidae</taxon>
        <taxon>Cercopithifilaria</taxon>
    </lineage>
</organism>
<dbReference type="GO" id="GO:0015020">
    <property type="term" value="F:glucuronosyltransferase activity"/>
    <property type="evidence" value="ECO:0007669"/>
    <property type="project" value="UniProtKB-EC"/>
</dbReference>
<dbReference type="AlphaFoldDB" id="A0A8J2Q045"/>
<comment type="similarity">
    <text evidence="1">Belongs to the UDP-glycosyltransferase family.</text>
</comment>
<dbReference type="Proteomes" id="UP000746747">
    <property type="component" value="Unassembled WGS sequence"/>
</dbReference>
<keyword evidence="3" id="KW-0328">Glycosyltransferase</keyword>
<name>A0A8J2Q045_9BILA</name>
<protein>
    <recommendedName>
        <fullName evidence="2">glucuronosyltransferase</fullName>
        <ecNumber evidence="2">2.4.1.17</ecNumber>
    </recommendedName>
</protein>
<dbReference type="Pfam" id="PF00201">
    <property type="entry name" value="UDPGT"/>
    <property type="match status" value="1"/>
</dbReference>
<evidence type="ECO:0000256" key="3">
    <source>
        <dbReference type="ARBA" id="ARBA00022676"/>
    </source>
</evidence>
<evidence type="ECO:0000256" key="5">
    <source>
        <dbReference type="ARBA" id="ARBA00047475"/>
    </source>
</evidence>
<dbReference type="OrthoDB" id="5835829at2759"/>
<evidence type="ECO:0000313" key="7">
    <source>
        <dbReference type="Proteomes" id="UP000746747"/>
    </source>
</evidence>
<keyword evidence="7" id="KW-1185">Reference proteome</keyword>
<dbReference type="InterPro" id="IPR050271">
    <property type="entry name" value="UDP-glycosyltransferase"/>
</dbReference>
<dbReference type="EC" id="2.4.1.17" evidence="2"/>
<dbReference type="PANTHER" id="PTHR48043:SF23">
    <property type="entry name" value="UDP-GLUCURONOSYLTRANSFERASE"/>
    <property type="match status" value="1"/>
</dbReference>
<dbReference type="InterPro" id="IPR002213">
    <property type="entry name" value="UDP_glucos_trans"/>
</dbReference>
<evidence type="ECO:0000256" key="4">
    <source>
        <dbReference type="ARBA" id="ARBA00022679"/>
    </source>
</evidence>
<dbReference type="PANTHER" id="PTHR48043">
    <property type="entry name" value="EG:EG0003.4 PROTEIN-RELATED"/>
    <property type="match status" value="1"/>
</dbReference>
<evidence type="ECO:0000256" key="2">
    <source>
        <dbReference type="ARBA" id="ARBA00012544"/>
    </source>
</evidence>
<reference evidence="6" key="1">
    <citation type="submission" date="2021-09" db="EMBL/GenBank/DDBJ databases">
        <authorList>
            <consortium name="Pathogen Informatics"/>
        </authorList>
    </citation>
    <scope>NUCLEOTIDE SEQUENCE</scope>
</reference>
<comment type="caution">
    <text evidence="6">The sequence shown here is derived from an EMBL/GenBank/DDBJ whole genome shotgun (WGS) entry which is preliminary data.</text>
</comment>
<accession>A0A8J2Q045</accession>
<evidence type="ECO:0000313" key="6">
    <source>
        <dbReference type="EMBL" id="CAG9534713.1"/>
    </source>
</evidence>
<dbReference type="SUPFAM" id="SSF53756">
    <property type="entry name" value="UDP-Glycosyltransferase/glycogen phosphorylase"/>
    <property type="match status" value="1"/>
</dbReference>
<sequence length="245" mass="27767">MVKSLPILQTVFVPDLNPDISNNDSKLAKIIRKKFPNNQYFEKSSLNNMWKKKGNSILEVYRYDLGITEQICFCVYAIFNRIGLNNHITTRAVNLLEAISDIFGVSFNPSYVPAGFAFKSDKMNYLDRLLTNVIMYIITYGLTKLIWEPTAQSLQYHLPNKFDYSGAVKESSFVFVNAEELIEFPRLVSRKIVFVGGIAVSEASPLIEKCNISGWRGTNHANHTKFNPGLSTNYGSFWILVSLGL</sequence>
<keyword evidence="4" id="KW-0808">Transferase</keyword>
<evidence type="ECO:0000256" key="1">
    <source>
        <dbReference type="ARBA" id="ARBA00009995"/>
    </source>
</evidence>